<dbReference type="Proteomes" id="UP000784294">
    <property type="component" value="Unassembled WGS sequence"/>
</dbReference>
<comment type="caution">
    <text evidence="4">The sequence shown here is derived from an EMBL/GenBank/DDBJ whole genome shotgun (WGS) entry which is preliminary data.</text>
</comment>
<evidence type="ECO:0000256" key="2">
    <source>
        <dbReference type="ARBA" id="ARBA00022737"/>
    </source>
</evidence>
<dbReference type="InterPro" id="IPR027145">
    <property type="entry name" value="PWP2"/>
</dbReference>
<dbReference type="InterPro" id="IPR001680">
    <property type="entry name" value="WD40_rpt"/>
</dbReference>
<evidence type="ECO:0000256" key="3">
    <source>
        <dbReference type="PROSITE-ProRule" id="PRU00221"/>
    </source>
</evidence>
<keyword evidence="1 3" id="KW-0853">WD repeat</keyword>
<dbReference type="GO" id="GO:0034388">
    <property type="term" value="C:Pwp2p-containing subcomplex of 90S preribosome"/>
    <property type="evidence" value="ECO:0007669"/>
    <property type="project" value="TreeGrafter"/>
</dbReference>
<name>A0A3S5B8S4_9PLAT</name>
<dbReference type="InterPro" id="IPR019775">
    <property type="entry name" value="WD40_repeat_CS"/>
</dbReference>
<dbReference type="InterPro" id="IPR015943">
    <property type="entry name" value="WD40/YVTN_repeat-like_dom_sf"/>
</dbReference>
<dbReference type="Gene3D" id="2.130.10.10">
    <property type="entry name" value="YVTN repeat-like/Quinoprotein amine dehydrogenase"/>
    <property type="match status" value="1"/>
</dbReference>
<dbReference type="GO" id="GO:0000028">
    <property type="term" value="P:ribosomal small subunit assembly"/>
    <property type="evidence" value="ECO:0007669"/>
    <property type="project" value="TreeGrafter"/>
</dbReference>
<dbReference type="Pfam" id="PF00400">
    <property type="entry name" value="WD40"/>
    <property type="match status" value="1"/>
</dbReference>
<evidence type="ECO:0000256" key="1">
    <source>
        <dbReference type="ARBA" id="ARBA00022574"/>
    </source>
</evidence>
<reference evidence="4" key="1">
    <citation type="submission" date="2018-11" db="EMBL/GenBank/DDBJ databases">
        <authorList>
            <consortium name="Pathogen Informatics"/>
        </authorList>
    </citation>
    <scope>NUCLEOTIDE SEQUENCE</scope>
</reference>
<gene>
    <name evidence="4" type="ORF">PXEA_LOCUS9704</name>
</gene>
<dbReference type="EMBL" id="CAAALY010027783">
    <property type="protein sequence ID" value="VEL16264.1"/>
    <property type="molecule type" value="Genomic_DNA"/>
</dbReference>
<keyword evidence="5" id="KW-1185">Reference proteome</keyword>
<evidence type="ECO:0000313" key="5">
    <source>
        <dbReference type="Proteomes" id="UP000784294"/>
    </source>
</evidence>
<dbReference type="GO" id="GO:0032040">
    <property type="term" value="C:small-subunit processome"/>
    <property type="evidence" value="ECO:0007669"/>
    <property type="project" value="TreeGrafter"/>
</dbReference>
<proteinExistence type="predicted"/>
<keyword evidence="2" id="KW-0677">Repeat</keyword>
<dbReference type="PROSITE" id="PS00678">
    <property type="entry name" value="WD_REPEATS_1"/>
    <property type="match status" value="1"/>
</dbReference>
<dbReference type="SUPFAM" id="SSF117289">
    <property type="entry name" value="Nucleoporin domain"/>
    <property type="match status" value="1"/>
</dbReference>
<sequence>MAFCPIVDTTSNEAIELATASWDGTVRIWDLTAGLTSAGLGQEEVAVGMGGTKEVIQLDSDALCLAYRNDGRQLAAALLNGSIVFLDPQEGNTLGSIEAKHCLGAAMTSSDDLVTPKRAAKER</sequence>
<dbReference type="OrthoDB" id="3142434at2759"/>
<dbReference type="PANTHER" id="PTHR19858">
    <property type="entry name" value="WD40 REPEAT PROTEIN"/>
    <property type="match status" value="1"/>
</dbReference>
<dbReference type="GO" id="GO:0000462">
    <property type="term" value="P:maturation of SSU-rRNA from tricistronic rRNA transcript (SSU-rRNA, 5.8S rRNA, LSU-rRNA)"/>
    <property type="evidence" value="ECO:0007669"/>
    <property type="project" value="TreeGrafter"/>
</dbReference>
<dbReference type="PANTHER" id="PTHR19858:SF0">
    <property type="entry name" value="PERIODIC TRYPTOPHAN PROTEIN 2 HOMOLOG"/>
    <property type="match status" value="1"/>
</dbReference>
<protein>
    <submittedName>
        <fullName evidence="4">Uncharacterized protein</fullName>
    </submittedName>
</protein>
<accession>A0A3S5B8S4</accession>
<feature type="repeat" description="WD" evidence="3">
    <location>
        <begin position="17"/>
        <end position="31"/>
    </location>
</feature>
<dbReference type="PROSITE" id="PS50082">
    <property type="entry name" value="WD_REPEATS_2"/>
    <property type="match status" value="1"/>
</dbReference>
<evidence type="ECO:0000313" key="4">
    <source>
        <dbReference type="EMBL" id="VEL16264.1"/>
    </source>
</evidence>
<dbReference type="AlphaFoldDB" id="A0A3S5B8S4"/>
<organism evidence="4 5">
    <name type="scientific">Protopolystoma xenopodis</name>
    <dbReference type="NCBI Taxonomy" id="117903"/>
    <lineage>
        <taxon>Eukaryota</taxon>
        <taxon>Metazoa</taxon>
        <taxon>Spiralia</taxon>
        <taxon>Lophotrochozoa</taxon>
        <taxon>Platyhelminthes</taxon>
        <taxon>Monogenea</taxon>
        <taxon>Polyopisthocotylea</taxon>
        <taxon>Polystomatidea</taxon>
        <taxon>Polystomatidae</taxon>
        <taxon>Protopolystoma</taxon>
    </lineage>
</organism>